<dbReference type="HOGENOM" id="CLU_384289_0_0_1"/>
<keyword evidence="1" id="KW-0812">Transmembrane</keyword>
<organism evidence="1 2">
    <name type="scientific">Tetrahymena thermophila (strain SB210)</name>
    <dbReference type="NCBI Taxonomy" id="312017"/>
    <lineage>
        <taxon>Eukaryota</taxon>
        <taxon>Sar</taxon>
        <taxon>Alveolata</taxon>
        <taxon>Ciliophora</taxon>
        <taxon>Intramacronucleata</taxon>
        <taxon>Oligohymenophorea</taxon>
        <taxon>Hymenostomatida</taxon>
        <taxon>Tetrahymenina</taxon>
        <taxon>Tetrahymenidae</taxon>
        <taxon>Tetrahymena</taxon>
    </lineage>
</organism>
<keyword evidence="1" id="KW-0472">Membrane</keyword>
<evidence type="ECO:0000313" key="1">
    <source>
        <dbReference type="EMBL" id="EAR93365.2"/>
    </source>
</evidence>
<dbReference type="InParanoid" id="Q239Z8"/>
<proteinExistence type="predicted"/>
<dbReference type="GeneID" id="7827023"/>
<dbReference type="RefSeq" id="XP_001013610.2">
    <property type="nucleotide sequence ID" value="XM_001013610.2"/>
</dbReference>
<protein>
    <submittedName>
        <fullName evidence="1">Transmembrane protein, putative</fullName>
    </submittedName>
</protein>
<dbReference type="OrthoDB" id="10257656at2759"/>
<keyword evidence="2" id="KW-1185">Reference proteome</keyword>
<dbReference type="SUPFAM" id="SSF57184">
    <property type="entry name" value="Growth factor receptor domain"/>
    <property type="match status" value="3"/>
</dbReference>
<reference evidence="2" key="1">
    <citation type="journal article" date="2006" name="PLoS Biol.">
        <title>Macronuclear genome sequence of the ciliate Tetrahymena thermophila, a model eukaryote.</title>
        <authorList>
            <person name="Eisen J.A."/>
            <person name="Coyne R.S."/>
            <person name="Wu M."/>
            <person name="Wu D."/>
            <person name="Thiagarajan M."/>
            <person name="Wortman J.R."/>
            <person name="Badger J.H."/>
            <person name="Ren Q."/>
            <person name="Amedeo P."/>
            <person name="Jones K.M."/>
            <person name="Tallon L.J."/>
            <person name="Delcher A.L."/>
            <person name="Salzberg S.L."/>
            <person name="Silva J.C."/>
            <person name="Haas B.J."/>
            <person name="Majoros W.H."/>
            <person name="Farzad M."/>
            <person name="Carlton J.M."/>
            <person name="Smith R.K. Jr."/>
            <person name="Garg J."/>
            <person name="Pearlman R.E."/>
            <person name="Karrer K.M."/>
            <person name="Sun L."/>
            <person name="Manning G."/>
            <person name="Elde N.C."/>
            <person name="Turkewitz A.P."/>
            <person name="Asai D.J."/>
            <person name="Wilkes D.E."/>
            <person name="Wang Y."/>
            <person name="Cai H."/>
            <person name="Collins K."/>
            <person name="Stewart B.A."/>
            <person name="Lee S.R."/>
            <person name="Wilamowska K."/>
            <person name="Weinberg Z."/>
            <person name="Ruzzo W.L."/>
            <person name="Wloga D."/>
            <person name="Gaertig J."/>
            <person name="Frankel J."/>
            <person name="Tsao C.-C."/>
            <person name="Gorovsky M.A."/>
            <person name="Keeling P.J."/>
            <person name="Waller R.F."/>
            <person name="Patron N.J."/>
            <person name="Cherry J.M."/>
            <person name="Stover N.A."/>
            <person name="Krieger C.J."/>
            <person name="del Toro C."/>
            <person name="Ryder H.F."/>
            <person name="Williamson S.C."/>
            <person name="Barbeau R.A."/>
            <person name="Hamilton E.P."/>
            <person name="Orias E."/>
        </authorList>
    </citation>
    <scope>NUCLEOTIDE SEQUENCE [LARGE SCALE GENOMIC DNA]</scope>
    <source>
        <strain evidence="2">SB210</strain>
    </source>
</reference>
<dbReference type="Proteomes" id="UP000009168">
    <property type="component" value="Unassembled WGS sequence"/>
</dbReference>
<sequence>MTQLSTFNIILNIFTGSILNGLYINYLAIDTTQYNFIYISDMLTEQVNMQLNNNFYSYTFYVQYQLPQVAGQILKKVQAFLTGFETQKQVNTNSNDKFSIYFKITSQNLTGFNVTVSQQKGSLLIQSVQYNFIEINEDPYGNIQTDLLNQSNFEDASQISCFNDPDKGNTCDYYNQNQSFNRSLSLIIPLNHSVQSNQLNFINLFTGLNTFTVYKKFPNNELNNPRLQLGNYTLQNQNQEISISYYVWYNTTVISIASQGIAIFQKQCNPPLEILNKNVCISQATLCDQGTYLNNKTCSLCDTSCAACSNQASSCTLCQADVYLFVASCQKSQPSGYYCEKQPNLSYICTTPCQDTNCASCSSQNKNSCTACQNKQYLFQSTCLPQKPPQTYCDNNNSCTKCIDTNCLDCSKNSEQICNQCQSSLYLFNGQCLQNQPDGTYCDQNKQCQACSDSLCLDCKQNANICQKCQPNVYKLGQNCQKTKPDQANCIDYECKSSGICQTQDQAGNCSQCISGNFLYKNLCYDQQPINTCCDTNKQCVDSNIPNCQSCFAQSPTLRACNQCQSGYYLYNNQCWSIQPSQTYCNSQLICTQCSKILKNCLYCDDPSKVTQCLKCQNDNNNCLSNQMDDQNSQCHFSCDKCFGSASNECLSCASTTRQLDQQQNTCACKPGYSSVQDYAQCWDDDLTANQELQQLGDYSIQLYFIFSLPFLVTNFHPFCDAYIYTLQLIGNFGIVSSKHFWFLLEVRKIIITILICSINLKDVTSHLDISLKQLGRSSTFNNNNNLKISNLLITPRQTIKI</sequence>
<dbReference type="SMART" id="SM00261">
    <property type="entry name" value="FU"/>
    <property type="match status" value="6"/>
</dbReference>
<dbReference type="InterPro" id="IPR009030">
    <property type="entry name" value="Growth_fac_rcpt_cys_sf"/>
</dbReference>
<evidence type="ECO:0000313" key="2">
    <source>
        <dbReference type="Proteomes" id="UP000009168"/>
    </source>
</evidence>
<name>Q239Z8_TETTS</name>
<dbReference type="EMBL" id="GG662856">
    <property type="protein sequence ID" value="EAR93365.2"/>
    <property type="molecule type" value="Genomic_DNA"/>
</dbReference>
<dbReference type="Gene3D" id="2.10.220.10">
    <property type="entry name" value="Hormone Receptor, Insulin-like Growth Factor Receptor 1, Chain A, domain 2"/>
    <property type="match status" value="3"/>
</dbReference>
<accession>Q239Z8</accession>
<dbReference type="KEGG" id="tet:TTHERM_00885810"/>
<dbReference type="AlphaFoldDB" id="Q239Z8"/>
<dbReference type="InterPro" id="IPR006212">
    <property type="entry name" value="Furin_repeat"/>
</dbReference>
<gene>
    <name evidence="1" type="ORF">TTHERM_00885810</name>
</gene>
<dbReference type="eggNOG" id="KOG3525">
    <property type="taxonomic scope" value="Eukaryota"/>
</dbReference>